<dbReference type="InterPro" id="IPR029336">
    <property type="entry name" value="DUF4594"/>
</dbReference>
<feature type="compositionally biased region" description="Polar residues" evidence="3">
    <location>
        <begin position="394"/>
        <end position="410"/>
    </location>
</feature>
<evidence type="ECO:0008006" key="6">
    <source>
        <dbReference type="Google" id="ProtNLM"/>
    </source>
</evidence>
<feature type="compositionally biased region" description="Basic and acidic residues" evidence="3">
    <location>
        <begin position="570"/>
        <end position="586"/>
    </location>
</feature>
<comment type="caution">
    <text evidence="4">The sequence shown here is derived from an EMBL/GenBank/DDBJ whole genome shotgun (WGS) entry which is preliminary data.</text>
</comment>
<organism evidence="4 5">
    <name type="scientific">Batillaria attramentaria</name>
    <dbReference type="NCBI Taxonomy" id="370345"/>
    <lineage>
        <taxon>Eukaryota</taxon>
        <taxon>Metazoa</taxon>
        <taxon>Spiralia</taxon>
        <taxon>Lophotrochozoa</taxon>
        <taxon>Mollusca</taxon>
        <taxon>Gastropoda</taxon>
        <taxon>Caenogastropoda</taxon>
        <taxon>Sorbeoconcha</taxon>
        <taxon>Cerithioidea</taxon>
        <taxon>Batillariidae</taxon>
        <taxon>Batillaria</taxon>
    </lineage>
</organism>
<feature type="compositionally biased region" description="Polar residues" evidence="3">
    <location>
        <begin position="418"/>
        <end position="432"/>
    </location>
</feature>
<feature type="compositionally biased region" description="Acidic residues" evidence="3">
    <location>
        <begin position="611"/>
        <end position="620"/>
    </location>
</feature>
<feature type="compositionally biased region" description="Basic and acidic residues" evidence="3">
    <location>
        <begin position="222"/>
        <end position="263"/>
    </location>
</feature>
<keyword evidence="2" id="KW-0175">Coiled coil</keyword>
<feature type="compositionally biased region" description="Basic and acidic residues" evidence="3">
    <location>
        <begin position="32"/>
        <end position="50"/>
    </location>
</feature>
<evidence type="ECO:0000256" key="3">
    <source>
        <dbReference type="SAM" id="MobiDB-lite"/>
    </source>
</evidence>
<feature type="non-terminal residue" evidence="4">
    <location>
        <position position="1"/>
    </location>
</feature>
<name>A0ABD0M1R4_9CAEN</name>
<evidence type="ECO:0000256" key="2">
    <source>
        <dbReference type="ARBA" id="ARBA00023054"/>
    </source>
</evidence>
<feature type="non-terminal residue" evidence="4">
    <location>
        <position position="842"/>
    </location>
</feature>
<feature type="compositionally biased region" description="Polar residues" evidence="3">
    <location>
        <begin position="501"/>
        <end position="516"/>
    </location>
</feature>
<feature type="compositionally biased region" description="Basic and acidic residues" evidence="3">
    <location>
        <begin position="90"/>
        <end position="106"/>
    </location>
</feature>
<protein>
    <recommendedName>
        <fullName evidence="6">Coiled-coil domain containing 9</fullName>
    </recommendedName>
</protein>
<evidence type="ECO:0000313" key="5">
    <source>
        <dbReference type="Proteomes" id="UP001519460"/>
    </source>
</evidence>
<feature type="compositionally biased region" description="Basic and acidic residues" evidence="3">
    <location>
        <begin position="350"/>
        <end position="363"/>
    </location>
</feature>
<sequence length="842" mass="90638">DAHKELFLDILTKEEKEALLTKKMEDIRKRNEALQKRHAEIEADKKRAEKTGSSLPILRDAQAPKPRPPAALSNLDRASNSGHPYPATNHSDHPQPDRRGMREPRGRGRVYTQTFTSRKQGRIPSEDGPPPDPVNFLCDRGRDTMGGGGGRQQEKLTQDGGSGGGGGRGKDLRRHPRNFGGQDFNNVKSQMKAVKEKERDRRSFPPKNRMEMSLMLTGSERFQYEEWKAERQKVDQERMDRQKTASGEWRRAWDQEKNSRDFDEPPSPSRTEPARRPGTSAIQGMQGVVPETDRKPPAGRGRGRGRGRARAQAGGPGGGGEKPPRPRTWSGGDDSRTVECTNDNGLLLVKIDKSRSSDDHSVEVEYGNDDDNTTPGERRKSSPSKKKANRRSPVKQSKQNHSPHQLQQFQDADVPVPTQASMPVSISSQDSSMDGRPASLSQSLSHCSTDEWEDITGTDSDMYGTTEDEAESTRRGAALRLNPEAPVFLPTSPDLLKTPGSFHSSDSGASGPTSPSLAAAQPSLTPPRKESYSRQPVTNGSVHHEDAEETEESVDSQPDEPQAEVSPEAKYSEKAEPVTADHHGDADEGDDEDHFFDSEEVEEKATKVKEEDFEEEGLDDDPAHGTGDENADIGNEDVSAQGGASLADELSAAAGSSPRPASPVTEGGKSDEADAETVAASAQNEASVEQSTTDSDLADSTQGEAAQAEPSLTDLAVANCAQDEVCETEPPVMTDSELVGETLPDPATVDVPEEGASSCTDAPEEDAPQQAAQQMAATLTSSPAQAEESGETVMDKTEAAPEGTTVSSPEGCVATESSSSAPLVSIVNMSALSVVCRVLPEN</sequence>
<dbReference type="Pfam" id="PF15266">
    <property type="entry name" value="DUF4594"/>
    <property type="match status" value="1"/>
</dbReference>
<feature type="compositionally biased region" description="Polar residues" evidence="3">
    <location>
        <begin position="680"/>
        <end position="704"/>
    </location>
</feature>
<feature type="compositionally biased region" description="Basic and acidic residues" evidence="3">
    <location>
        <begin position="193"/>
        <end position="203"/>
    </location>
</feature>
<keyword evidence="1" id="KW-0597">Phosphoprotein</keyword>
<feature type="compositionally biased region" description="Basic residues" evidence="3">
    <location>
        <begin position="381"/>
        <end position="393"/>
    </location>
</feature>
<reference evidence="4 5" key="1">
    <citation type="journal article" date="2023" name="Sci. Data">
        <title>Genome assembly of the Korean intertidal mud-creeper Batillaria attramentaria.</title>
        <authorList>
            <person name="Patra A.K."/>
            <person name="Ho P.T."/>
            <person name="Jun S."/>
            <person name="Lee S.J."/>
            <person name="Kim Y."/>
            <person name="Won Y.J."/>
        </authorList>
    </citation>
    <scope>NUCLEOTIDE SEQUENCE [LARGE SCALE GENOMIC DNA]</scope>
    <source>
        <strain evidence="4">Wonlab-2016</strain>
    </source>
</reference>
<feature type="compositionally biased region" description="Acidic residues" evidence="3">
    <location>
        <begin position="547"/>
        <end position="562"/>
    </location>
</feature>
<gene>
    <name evidence="4" type="ORF">BaRGS_00003297</name>
</gene>
<proteinExistence type="predicted"/>
<dbReference type="Proteomes" id="UP001519460">
    <property type="component" value="Unassembled WGS sequence"/>
</dbReference>
<accession>A0ABD0M1R4</accession>
<feature type="compositionally biased region" description="Acidic residues" evidence="3">
    <location>
        <begin position="587"/>
        <end position="602"/>
    </location>
</feature>
<evidence type="ECO:0000313" key="4">
    <source>
        <dbReference type="EMBL" id="KAK7505552.1"/>
    </source>
</evidence>
<dbReference type="PANTHER" id="PTHR15635">
    <property type="entry name" value="COILED-COIL DOMAIN CONTAINING PROTEIN 9"/>
    <property type="match status" value="1"/>
</dbReference>
<feature type="compositionally biased region" description="Low complexity" evidence="3">
    <location>
        <begin position="768"/>
        <end position="777"/>
    </location>
</feature>
<dbReference type="AlphaFoldDB" id="A0ABD0M1R4"/>
<feature type="region of interest" description="Disordered" evidence="3">
    <location>
        <begin position="32"/>
        <end position="820"/>
    </location>
</feature>
<dbReference type="EMBL" id="JACVVK020000010">
    <property type="protein sequence ID" value="KAK7505552.1"/>
    <property type="molecule type" value="Genomic_DNA"/>
</dbReference>
<keyword evidence="5" id="KW-1185">Reference proteome</keyword>
<feature type="compositionally biased region" description="Low complexity" evidence="3">
    <location>
        <begin position="651"/>
        <end position="663"/>
    </location>
</feature>
<dbReference type="PANTHER" id="PTHR15635:SF12">
    <property type="entry name" value="HABP4_PAI-RBP1 DOMAIN-CONTAINING PROTEIN"/>
    <property type="match status" value="1"/>
</dbReference>
<evidence type="ECO:0000256" key="1">
    <source>
        <dbReference type="ARBA" id="ARBA00022553"/>
    </source>
</evidence>